<evidence type="ECO:0000256" key="1">
    <source>
        <dbReference type="SAM" id="Phobius"/>
    </source>
</evidence>
<organism evidence="3 4">
    <name type="scientific">Salirhabdus euzebyi</name>
    <dbReference type="NCBI Taxonomy" id="394506"/>
    <lineage>
        <taxon>Bacteria</taxon>
        <taxon>Bacillati</taxon>
        <taxon>Bacillota</taxon>
        <taxon>Bacilli</taxon>
        <taxon>Bacillales</taxon>
        <taxon>Bacillaceae</taxon>
        <taxon>Salirhabdus</taxon>
    </lineage>
</organism>
<keyword evidence="4" id="KW-1185">Reference proteome</keyword>
<dbReference type="InterPro" id="IPR009936">
    <property type="entry name" value="DUF1468"/>
</dbReference>
<sequence>MKKANVLFDIVVITISLFFFSKTFSFPEGIGQGGIGPAFFPKIILVTIIFFCLIDILKVILLNKVQEEGRHFFEGITRHHAISFCVVVGSMILMIFFLGKLPFILISIIMLFIQFIVLKLKVLTSLVTAVILSISVYLIFVKGFSVLL</sequence>
<feature type="transmembrane region" description="Helical" evidence="1">
    <location>
        <begin position="81"/>
        <end position="97"/>
    </location>
</feature>
<evidence type="ECO:0000313" key="3">
    <source>
        <dbReference type="EMBL" id="MBB6454582.1"/>
    </source>
</evidence>
<dbReference type="EMBL" id="JACHGH010000010">
    <property type="protein sequence ID" value="MBB6454582.1"/>
    <property type="molecule type" value="Genomic_DNA"/>
</dbReference>
<dbReference type="Pfam" id="PF07331">
    <property type="entry name" value="TctB"/>
    <property type="match status" value="1"/>
</dbReference>
<dbReference type="Proteomes" id="UP000581688">
    <property type="component" value="Unassembled WGS sequence"/>
</dbReference>
<protein>
    <recommendedName>
        <fullName evidence="2">DUF1468 domain-containing protein</fullName>
    </recommendedName>
</protein>
<proteinExistence type="predicted"/>
<comment type="caution">
    <text evidence="3">The sequence shown here is derived from an EMBL/GenBank/DDBJ whole genome shotgun (WGS) entry which is preliminary data.</text>
</comment>
<feature type="domain" description="DUF1468" evidence="2">
    <location>
        <begin position="10"/>
        <end position="148"/>
    </location>
</feature>
<keyword evidence="1" id="KW-0472">Membrane</keyword>
<feature type="transmembrane region" description="Helical" evidence="1">
    <location>
        <begin position="7"/>
        <end position="27"/>
    </location>
</feature>
<gene>
    <name evidence="3" type="ORF">HNQ94_003071</name>
</gene>
<evidence type="ECO:0000313" key="4">
    <source>
        <dbReference type="Proteomes" id="UP000581688"/>
    </source>
</evidence>
<feature type="transmembrane region" description="Helical" evidence="1">
    <location>
        <begin position="103"/>
        <end position="120"/>
    </location>
</feature>
<name>A0A841Q8H6_9BACI</name>
<keyword evidence="1" id="KW-0812">Transmembrane</keyword>
<keyword evidence="1" id="KW-1133">Transmembrane helix</keyword>
<dbReference type="RefSeq" id="WP_174496973.1">
    <property type="nucleotide sequence ID" value="NZ_CADDWK010000010.1"/>
</dbReference>
<reference evidence="3 4" key="1">
    <citation type="submission" date="2020-08" db="EMBL/GenBank/DDBJ databases">
        <title>Genomic Encyclopedia of Type Strains, Phase IV (KMG-IV): sequencing the most valuable type-strain genomes for metagenomic binning, comparative biology and taxonomic classification.</title>
        <authorList>
            <person name="Goeker M."/>
        </authorList>
    </citation>
    <scope>NUCLEOTIDE SEQUENCE [LARGE SCALE GENOMIC DNA]</scope>
    <source>
        <strain evidence="3 4">DSM 19612</strain>
    </source>
</reference>
<feature type="transmembrane region" description="Helical" evidence="1">
    <location>
        <begin position="127"/>
        <end position="147"/>
    </location>
</feature>
<dbReference type="AlphaFoldDB" id="A0A841Q8H6"/>
<accession>A0A841Q8H6</accession>
<evidence type="ECO:0000259" key="2">
    <source>
        <dbReference type="Pfam" id="PF07331"/>
    </source>
</evidence>
<feature type="transmembrane region" description="Helical" evidence="1">
    <location>
        <begin position="39"/>
        <end position="61"/>
    </location>
</feature>